<sequence>MNPHTTRLRKGLGASFVIVGVLFILASNFNVSRLTHSYVGIACFVLLLAGFVYCALKQTGPRQ</sequence>
<evidence type="ECO:0000313" key="2">
    <source>
        <dbReference type="EMBL" id="AXR07440.1"/>
    </source>
</evidence>
<gene>
    <name evidence="2" type="ORF">D0Y50_14420</name>
</gene>
<reference evidence="2 3" key="1">
    <citation type="submission" date="2018-08" db="EMBL/GenBank/DDBJ databases">
        <title>Salinimonas sediminis sp. nov., a piezophilic bacterium isolated from a deep-sea sediment sample from the New Britain Trench.</title>
        <authorList>
            <person name="Cao J."/>
        </authorList>
    </citation>
    <scope>NUCLEOTIDE SEQUENCE [LARGE SCALE GENOMIC DNA]</scope>
    <source>
        <strain evidence="2 3">N102</strain>
    </source>
</reference>
<name>A0A346NPI3_9ALTE</name>
<dbReference type="EMBL" id="CP031769">
    <property type="protein sequence ID" value="AXR07440.1"/>
    <property type="molecule type" value="Genomic_DNA"/>
</dbReference>
<evidence type="ECO:0000313" key="3">
    <source>
        <dbReference type="Proteomes" id="UP000262073"/>
    </source>
</evidence>
<keyword evidence="3" id="KW-1185">Reference proteome</keyword>
<dbReference type="KEGG" id="salm:D0Y50_14420"/>
<organism evidence="2 3">
    <name type="scientific">Salinimonas sediminis</name>
    <dbReference type="NCBI Taxonomy" id="2303538"/>
    <lineage>
        <taxon>Bacteria</taxon>
        <taxon>Pseudomonadati</taxon>
        <taxon>Pseudomonadota</taxon>
        <taxon>Gammaproteobacteria</taxon>
        <taxon>Alteromonadales</taxon>
        <taxon>Alteromonadaceae</taxon>
        <taxon>Alteromonas/Salinimonas group</taxon>
        <taxon>Salinimonas</taxon>
    </lineage>
</organism>
<accession>A0A346NPI3</accession>
<keyword evidence="1" id="KW-0472">Membrane</keyword>
<proteinExistence type="predicted"/>
<keyword evidence="1" id="KW-0812">Transmembrane</keyword>
<dbReference type="Proteomes" id="UP000262073">
    <property type="component" value="Chromosome"/>
</dbReference>
<dbReference type="RefSeq" id="WP_117317586.1">
    <property type="nucleotide sequence ID" value="NZ_CP031769.1"/>
</dbReference>
<evidence type="ECO:0000256" key="1">
    <source>
        <dbReference type="SAM" id="Phobius"/>
    </source>
</evidence>
<dbReference type="AlphaFoldDB" id="A0A346NPI3"/>
<feature type="transmembrane region" description="Helical" evidence="1">
    <location>
        <begin position="12"/>
        <end position="31"/>
    </location>
</feature>
<protein>
    <submittedName>
        <fullName evidence="2">Uncharacterized protein</fullName>
    </submittedName>
</protein>
<keyword evidence="1" id="KW-1133">Transmembrane helix</keyword>
<feature type="transmembrane region" description="Helical" evidence="1">
    <location>
        <begin position="37"/>
        <end position="56"/>
    </location>
</feature>